<evidence type="ECO:0000256" key="5">
    <source>
        <dbReference type="ARBA" id="ARBA00023316"/>
    </source>
</evidence>
<evidence type="ECO:0000313" key="9">
    <source>
        <dbReference type="EMBL" id="ARX83830.1"/>
    </source>
</evidence>
<gene>
    <name evidence="9" type="ORF">SMD44_03260</name>
</gene>
<dbReference type="Pfam" id="PF03734">
    <property type="entry name" value="YkuD"/>
    <property type="match status" value="1"/>
</dbReference>
<feature type="transmembrane region" description="Helical" evidence="7">
    <location>
        <begin position="56"/>
        <end position="79"/>
    </location>
</feature>
<name>A0A1Z1WBS5_9ACTN</name>
<dbReference type="EMBL" id="CP021748">
    <property type="protein sequence ID" value="ARX83830.1"/>
    <property type="molecule type" value="Genomic_DNA"/>
</dbReference>
<dbReference type="eggNOG" id="COG1376">
    <property type="taxonomic scope" value="Bacteria"/>
</dbReference>
<dbReference type="InterPro" id="IPR005490">
    <property type="entry name" value="LD_TPept_cat_dom"/>
</dbReference>
<feature type="compositionally biased region" description="Low complexity" evidence="6">
    <location>
        <begin position="22"/>
        <end position="35"/>
    </location>
</feature>
<evidence type="ECO:0000256" key="3">
    <source>
        <dbReference type="ARBA" id="ARBA00022960"/>
    </source>
</evidence>
<reference evidence="9 10" key="1">
    <citation type="submission" date="2017-05" db="EMBL/GenBank/DDBJ databases">
        <title>Streptomyces alboflavus Genome sequencing and assembly.</title>
        <authorList>
            <person name="Wang Y."/>
            <person name="Du B."/>
            <person name="Ding Y."/>
            <person name="Liu H."/>
            <person name="Hou Q."/>
            <person name="Liu K."/>
            <person name="Wang C."/>
            <person name="Yao L."/>
        </authorList>
    </citation>
    <scope>NUCLEOTIDE SEQUENCE [LARGE SCALE GENOMIC DNA]</scope>
    <source>
        <strain evidence="9 10">MDJK44</strain>
    </source>
</reference>
<dbReference type="AlphaFoldDB" id="A0A1Z1WBS5"/>
<dbReference type="GO" id="GO:0008360">
    <property type="term" value="P:regulation of cell shape"/>
    <property type="evidence" value="ECO:0007669"/>
    <property type="project" value="UniProtKB-KW"/>
</dbReference>
<keyword evidence="3" id="KW-0133">Cell shape</keyword>
<dbReference type="GO" id="GO:0009252">
    <property type="term" value="P:peptidoglycan biosynthetic process"/>
    <property type="evidence" value="ECO:0007669"/>
    <property type="project" value="UniProtKB-UniPathway"/>
</dbReference>
<dbReference type="OrthoDB" id="4325280at2"/>
<dbReference type="SUPFAM" id="SSF141523">
    <property type="entry name" value="L,D-transpeptidase catalytic domain-like"/>
    <property type="match status" value="1"/>
</dbReference>
<evidence type="ECO:0000313" key="10">
    <source>
        <dbReference type="Proteomes" id="UP000195880"/>
    </source>
</evidence>
<feature type="domain" description="L,D-TPase catalytic" evidence="8">
    <location>
        <begin position="117"/>
        <end position="219"/>
    </location>
</feature>
<keyword evidence="7" id="KW-0472">Membrane</keyword>
<protein>
    <recommendedName>
        <fullName evidence="8">L,D-TPase catalytic domain-containing protein</fullName>
    </recommendedName>
</protein>
<comment type="pathway">
    <text evidence="1">Cell wall biogenesis; peptidoglycan biosynthesis.</text>
</comment>
<feature type="compositionally biased region" description="Low complexity" evidence="6">
    <location>
        <begin position="92"/>
        <end position="104"/>
    </location>
</feature>
<keyword evidence="2" id="KW-0808">Transferase</keyword>
<dbReference type="CDD" id="cd16913">
    <property type="entry name" value="YkuD_like"/>
    <property type="match status" value="1"/>
</dbReference>
<evidence type="ECO:0000256" key="4">
    <source>
        <dbReference type="ARBA" id="ARBA00022984"/>
    </source>
</evidence>
<keyword evidence="5" id="KW-0961">Cell wall biogenesis/degradation</keyword>
<dbReference type="KEGG" id="salf:SMD44_03260"/>
<keyword evidence="7" id="KW-1133">Transmembrane helix</keyword>
<dbReference type="RefSeq" id="WP_087884318.1">
    <property type="nucleotide sequence ID" value="NZ_CP021748.1"/>
</dbReference>
<dbReference type="Proteomes" id="UP000195880">
    <property type="component" value="Chromosome"/>
</dbReference>
<dbReference type="STRING" id="67267.GCA_000716675_01250"/>
<feature type="region of interest" description="Disordered" evidence="6">
    <location>
        <begin position="1"/>
        <end position="53"/>
    </location>
</feature>
<evidence type="ECO:0000256" key="2">
    <source>
        <dbReference type="ARBA" id="ARBA00022679"/>
    </source>
</evidence>
<dbReference type="GO" id="GO:0071555">
    <property type="term" value="P:cell wall organization"/>
    <property type="evidence" value="ECO:0007669"/>
    <property type="project" value="UniProtKB-KW"/>
</dbReference>
<feature type="compositionally biased region" description="Polar residues" evidence="6">
    <location>
        <begin position="1"/>
        <end position="14"/>
    </location>
</feature>
<keyword evidence="4" id="KW-0573">Peptidoglycan synthesis</keyword>
<dbReference type="GO" id="GO:0016740">
    <property type="term" value="F:transferase activity"/>
    <property type="evidence" value="ECO:0007669"/>
    <property type="project" value="UniProtKB-KW"/>
</dbReference>
<feature type="region of interest" description="Disordered" evidence="6">
    <location>
        <begin position="81"/>
        <end position="104"/>
    </location>
</feature>
<dbReference type="InterPro" id="IPR038063">
    <property type="entry name" value="Transpep_catalytic_dom"/>
</dbReference>
<keyword evidence="10" id="KW-1185">Reference proteome</keyword>
<organism evidence="9 10">
    <name type="scientific">Streptomyces alboflavus</name>
    <dbReference type="NCBI Taxonomy" id="67267"/>
    <lineage>
        <taxon>Bacteria</taxon>
        <taxon>Bacillati</taxon>
        <taxon>Actinomycetota</taxon>
        <taxon>Actinomycetes</taxon>
        <taxon>Kitasatosporales</taxon>
        <taxon>Streptomycetaceae</taxon>
        <taxon>Streptomyces</taxon>
    </lineage>
</organism>
<dbReference type="UniPathway" id="UPA00219"/>
<keyword evidence="7" id="KW-0812">Transmembrane</keyword>
<proteinExistence type="predicted"/>
<dbReference type="Gene3D" id="2.40.440.10">
    <property type="entry name" value="L,D-transpeptidase catalytic domain-like"/>
    <property type="match status" value="1"/>
</dbReference>
<sequence length="228" mass="23518">MSDEPSTPRSNPESNPGPAPELSSALHALALDARSPAPGTGADVRRRAGTRRRRRHAALVGGGAVAAAALVAGLVVGLGDDSGSRPAPPAAPSTSAGPTAPAATADLARRELSVAGRKLPLSSGRAKYPTKPGRMTVVAKHRSTKLSGNDVGLGETYDAYFHWVLELRDAEGRTNYVVALTYDEKSVGERDVTHGWLGLRLADAKWLYGKLSPGSVITIEGAAPGTSG</sequence>
<evidence type="ECO:0000256" key="6">
    <source>
        <dbReference type="SAM" id="MobiDB-lite"/>
    </source>
</evidence>
<accession>A0A1Z1WBS5</accession>
<evidence type="ECO:0000256" key="1">
    <source>
        <dbReference type="ARBA" id="ARBA00004752"/>
    </source>
</evidence>
<evidence type="ECO:0000256" key="7">
    <source>
        <dbReference type="SAM" id="Phobius"/>
    </source>
</evidence>
<evidence type="ECO:0000259" key="8">
    <source>
        <dbReference type="Pfam" id="PF03734"/>
    </source>
</evidence>